<evidence type="ECO:0000313" key="12">
    <source>
        <dbReference type="EMBL" id="CAF4018752.1"/>
    </source>
</evidence>
<dbReference type="CDD" id="cd06183">
    <property type="entry name" value="cyt_b5_reduct_like"/>
    <property type="match status" value="1"/>
</dbReference>
<feature type="domain" description="Oxidoreductase FAD/NAD(P)-binding" evidence="7">
    <location>
        <begin position="123"/>
        <end position="239"/>
    </location>
</feature>
<evidence type="ECO:0000313" key="11">
    <source>
        <dbReference type="EMBL" id="CAF3732670.1"/>
    </source>
</evidence>
<keyword evidence="5" id="KW-0560">Oxidoreductase</keyword>
<feature type="domain" description="Flavoprotein pyridine nucleotide cytochrome reductase-like FAD-binding" evidence="8">
    <location>
        <begin position="37"/>
        <end position="107"/>
    </location>
</feature>
<feature type="binding site" evidence="6">
    <location>
        <position position="85"/>
    </location>
    <ligand>
        <name>FAD</name>
        <dbReference type="ChEBI" id="CHEBI:57692"/>
    </ligand>
</feature>
<dbReference type="Proteomes" id="UP000663829">
    <property type="component" value="Unassembled WGS sequence"/>
</dbReference>
<reference evidence="9" key="1">
    <citation type="submission" date="2021-02" db="EMBL/GenBank/DDBJ databases">
        <authorList>
            <person name="Nowell W R."/>
        </authorList>
    </citation>
    <scope>NUCLEOTIDE SEQUENCE</scope>
</reference>
<evidence type="ECO:0000256" key="3">
    <source>
        <dbReference type="ARBA" id="ARBA00022630"/>
    </source>
</evidence>
<dbReference type="PRINTS" id="PR00410">
    <property type="entry name" value="PHEHYDRXLASE"/>
</dbReference>
<dbReference type="InterPro" id="IPR017938">
    <property type="entry name" value="Riboflavin_synthase-like_b-brl"/>
</dbReference>
<feature type="binding site" evidence="6">
    <location>
        <position position="86"/>
    </location>
    <ligand>
        <name>FAD</name>
        <dbReference type="ChEBI" id="CHEBI:57692"/>
    </ligand>
</feature>
<dbReference type="Proteomes" id="UP000681722">
    <property type="component" value="Unassembled WGS sequence"/>
</dbReference>
<dbReference type="Gene3D" id="3.40.50.80">
    <property type="entry name" value="Nucleotide-binding domain of ferredoxin-NADP reductase (FNR) module"/>
    <property type="match status" value="1"/>
</dbReference>
<dbReference type="SUPFAM" id="SSF63380">
    <property type="entry name" value="Riboflavin synthase domain-like"/>
    <property type="match status" value="1"/>
</dbReference>
<evidence type="ECO:0000313" key="9">
    <source>
        <dbReference type="EMBL" id="CAF0957867.1"/>
    </source>
</evidence>
<evidence type="ECO:0000256" key="4">
    <source>
        <dbReference type="ARBA" id="ARBA00022827"/>
    </source>
</evidence>
<evidence type="ECO:0000256" key="5">
    <source>
        <dbReference type="ARBA" id="ARBA00023002"/>
    </source>
</evidence>
<evidence type="ECO:0000313" key="13">
    <source>
        <dbReference type="Proteomes" id="UP000663829"/>
    </source>
</evidence>
<dbReference type="OrthoDB" id="432685at2759"/>
<dbReference type="InterPro" id="IPR001834">
    <property type="entry name" value="CBR-like"/>
</dbReference>
<evidence type="ECO:0000259" key="7">
    <source>
        <dbReference type="Pfam" id="PF00175"/>
    </source>
</evidence>
<dbReference type="EMBL" id="CAJOBC010002426">
    <property type="protein sequence ID" value="CAF3732670.1"/>
    <property type="molecule type" value="Genomic_DNA"/>
</dbReference>
<dbReference type="Pfam" id="PF00175">
    <property type="entry name" value="NAD_binding_1"/>
    <property type="match status" value="1"/>
</dbReference>
<dbReference type="InterPro" id="IPR008333">
    <property type="entry name" value="Cbr1-like_FAD-bd_dom"/>
</dbReference>
<dbReference type="EC" id="1.6.2.2" evidence="2"/>
<dbReference type="GO" id="GO:0090524">
    <property type="term" value="F:cytochrome-b5 reductase activity, acting on NADH"/>
    <property type="evidence" value="ECO:0007669"/>
    <property type="project" value="UniProtKB-EC"/>
</dbReference>
<dbReference type="EMBL" id="CAJOBA010036203">
    <property type="protein sequence ID" value="CAF4018752.1"/>
    <property type="molecule type" value="Genomic_DNA"/>
</dbReference>
<accession>A0A814DPU0</accession>
<evidence type="ECO:0000256" key="6">
    <source>
        <dbReference type="PIRSR" id="PIRSR601834-1"/>
    </source>
</evidence>
<dbReference type="InterPro" id="IPR039261">
    <property type="entry name" value="FNR_nucleotide-bd"/>
</dbReference>
<dbReference type="Proteomes" id="UP000677228">
    <property type="component" value="Unassembled WGS sequence"/>
</dbReference>
<dbReference type="SUPFAM" id="SSF52343">
    <property type="entry name" value="Ferredoxin reductase-like, C-terminal NADP-linked domain"/>
    <property type="match status" value="1"/>
</dbReference>
<dbReference type="Gene3D" id="2.40.30.10">
    <property type="entry name" value="Translation factors"/>
    <property type="match status" value="1"/>
</dbReference>
<protein>
    <recommendedName>
        <fullName evidence="2">cytochrome-b5 reductase</fullName>
        <ecNumber evidence="2">1.6.2.2</ecNumber>
    </recommendedName>
</protein>
<keyword evidence="3 6" id="KW-0285">Flavoprotein</keyword>
<dbReference type="EMBL" id="CAJNOQ010002428">
    <property type="protein sequence ID" value="CAF0957867.1"/>
    <property type="molecule type" value="Genomic_DNA"/>
</dbReference>
<keyword evidence="13" id="KW-1185">Reference proteome</keyword>
<sequence>MGCKQSVVTVTPLDEPSKVNALSLTTDGLDANNFRSITLSKIHEVNHNTKLFTFTFDDPKSILNMKISSCTVLKANIDGEDVYRPYTPTTRPNTQGYLEFLIKYYPQVPKYDYQPHKFKSLTLIAGGTGLTPMLQMIEEVLFNADDTTTITLLYANTSFADILIKGDLDKLAQKYYDRFKCYYTISSVADTAEDQAWTGERGHITTSMLEKLIPMPSNGDDESIMVMVCGPPGFMRLICGEKTPDYKQGEVSGLLKQVGFTEKNVFKF</sequence>
<evidence type="ECO:0000256" key="1">
    <source>
        <dbReference type="ARBA" id="ARBA00001974"/>
    </source>
</evidence>
<proteinExistence type="predicted"/>
<dbReference type="EMBL" id="CAJNOK010014669">
    <property type="protein sequence ID" value="CAF1209694.1"/>
    <property type="molecule type" value="Genomic_DNA"/>
</dbReference>
<dbReference type="Pfam" id="PF00970">
    <property type="entry name" value="FAD_binding_6"/>
    <property type="match status" value="1"/>
</dbReference>
<keyword evidence="4 6" id="KW-0274">FAD</keyword>
<organism evidence="9 13">
    <name type="scientific">Didymodactylos carnosus</name>
    <dbReference type="NCBI Taxonomy" id="1234261"/>
    <lineage>
        <taxon>Eukaryota</taxon>
        <taxon>Metazoa</taxon>
        <taxon>Spiralia</taxon>
        <taxon>Gnathifera</taxon>
        <taxon>Rotifera</taxon>
        <taxon>Eurotatoria</taxon>
        <taxon>Bdelloidea</taxon>
        <taxon>Philodinida</taxon>
        <taxon>Philodinidae</taxon>
        <taxon>Didymodactylos</taxon>
    </lineage>
</organism>
<dbReference type="PANTHER" id="PTHR19370:SF171">
    <property type="entry name" value="NADH-CYTOCHROME B5 REDUCTASE 2"/>
    <property type="match status" value="1"/>
</dbReference>
<evidence type="ECO:0000256" key="2">
    <source>
        <dbReference type="ARBA" id="ARBA00012011"/>
    </source>
</evidence>
<gene>
    <name evidence="9" type="ORF">GPM918_LOCUS11597</name>
    <name evidence="10" type="ORF">OVA965_LOCUS24388</name>
    <name evidence="11" type="ORF">SRO942_LOCUS11593</name>
    <name evidence="12" type="ORF">TMI583_LOCUS25108</name>
</gene>
<dbReference type="Proteomes" id="UP000682733">
    <property type="component" value="Unassembled WGS sequence"/>
</dbReference>
<comment type="cofactor">
    <cofactor evidence="1 6">
        <name>FAD</name>
        <dbReference type="ChEBI" id="CHEBI:57692"/>
    </cofactor>
</comment>
<dbReference type="FunFam" id="3.40.50.80:FF:000009">
    <property type="entry name" value="NADH-cytochrome b5 reductase"/>
    <property type="match status" value="1"/>
</dbReference>
<dbReference type="AlphaFoldDB" id="A0A814DPU0"/>
<dbReference type="PANTHER" id="PTHR19370">
    <property type="entry name" value="NADH-CYTOCHROME B5 REDUCTASE"/>
    <property type="match status" value="1"/>
</dbReference>
<feature type="binding site" evidence="6">
    <location>
        <position position="84"/>
    </location>
    <ligand>
        <name>FAD</name>
        <dbReference type="ChEBI" id="CHEBI:57692"/>
    </ligand>
</feature>
<feature type="binding site" evidence="6">
    <location>
        <position position="131"/>
    </location>
    <ligand>
        <name>FAD</name>
        <dbReference type="ChEBI" id="CHEBI:57692"/>
    </ligand>
</feature>
<feature type="binding site" evidence="6">
    <location>
        <position position="101"/>
    </location>
    <ligand>
        <name>FAD</name>
        <dbReference type="ChEBI" id="CHEBI:57692"/>
    </ligand>
</feature>
<comment type="caution">
    <text evidence="9">The sequence shown here is derived from an EMBL/GenBank/DDBJ whole genome shotgun (WGS) entry which is preliminary data.</text>
</comment>
<evidence type="ECO:0000313" key="10">
    <source>
        <dbReference type="EMBL" id="CAF1209694.1"/>
    </source>
</evidence>
<feature type="binding site" evidence="6">
    <location>
        <position position="103"/>
    </location>
    <ligand>
        <name>FAD</name>
        <dbReference type="ChEBI" id="CHEBI:57692"/>
    </ligand>
</feature>
<evidence type="ECO:0000259" key="8">
    <source>
        <dbReference type="Pfam" id="PF00970"/>
    </source>
</evidence>
<name>A0A814DPU0_9BILA</name>
<dbReference type="InterPro" id="IPR001433">
    <property type="entry name" value="OxRdtase_FAD/NAD-bd"/>
</dbReference>